<evidence type="ECO:0000256" key="1">
    <source>
        <dbReference type="SAM" id="Coils"/>
    </source>
</evidence>
<evidence type="ECO:0000259" key="3">
    <source>
        <dbReference type="Pfam" id="PF13837"/>
    </source>
</evidence>
<dbReference type="Gene3D" id="1.10.10.60">
    <property type="entry name" value="Homeodomain-like"/>
    <property type="match status" value="1"/>
</dbReference>
<feature type="coiled-coil region" evidence="1">
    <location>
        <begin position="212"/>
        <end position="240"/>
    </location>
</feature>
<evidence type="ECO:0000313" key="5">
    <source>
        <dbReference type="Proteomes" id="UP001566132"/>
    </source>
</evidence>
<keyword evidence="1" id="KW-0175">Coiled coil</keyword>
<dbReference type="EMBL" id="JBDJPC010000008">
    <property type="protein sequence ID" value="KAL1492475.1"/>
    <property type="molecule type" value="Genomic_DNA"/>
</dbReference>
<dbReference type="InterPro" id="IPR044822">
    <property type="entry name" value="Myb_DNA-bind_4"/>
</dbReference>
<dbReference type="Proteomes" id="UP001566132">
    <property type="component" value="Unassembled WGS sequence"/>
</dbReference>
<evidence type="ECO:0000256" key="2">
    <source>
        <dbReference type="SAM" id="MobiDB-lite"/>
    </source>
</evidence>
<accession>A0ABD1EDH5</accession>
<dbReference type="AlphaFoldDB" id="A0ABD1EDH5"/>
<protein>
    <recommendedName>
        <fullName evidence="3">Myb/SANT-like DNA-binding domain-containing protein</fullName>
    </recommendedName>
</protein>
<reference evidence="4 5" key="1">
    <citation type="submission" date="2024-05" db="EMBL/GenBank/DDBJ databases">
        <title>Genetic variation in Jamaican populations of the coffee berry borer (Hypothenemus hampei).</title>
        <authorList>
            <person name="Errbii M."/>
            <person name="Myrie A."/>
        </authorList>
    </citation>
    <scope>NUCLEOTIDE SEQUENCE [LARGE SCALE GENOMIC DNA]</scope>
    <source>
        <strain evidence="4">JA-Hopewell-2020-01-JO</strain>
        <tissue evidence="4">Whole body</tissue>
    </source>
</reference>
<feature type="region of interest" description="Disordered" evidence="2">
    <location>
        <begin position="162"/>
        <end position="185"/>
    </location>
</feature>
<evidence type="ECO:0000313" key="4">
    <source>
        <dbReference type="EMBL" id="KAL1492475.1"/>
    </source>
</evidence>
<gene>
    <name evidence="4" type="ORF">ABEB36_010725</name>
</gene>
<keyword evidence="5" id="KW-1185">Reference proteome</keyword>
<organism evidence="4 5">
    <name type="scientific">Hypothenemus hampei</name>
    <name type="common">Coffee berry borer</name>
    <dbReference type="NCBI Taxonomy" id="57062"/>
    <lineage>
        <taxon>Eukaryota</taxon>
        <taxon>Metazoa</taxon>
        <taxon>Ecdysozoa</taxon>
        <taxon>Arthropoda</taxon>
        <taxon>Hexapoda</taxon>
        <taxon>Insecta</taxon>
        <taxon>Pterygota</taxon>
        <taxon>Neoptera</taxon>
        <taxon>Endopterygota</taxon>
        <taxon>Coleoptera</taxon>
        <taxon>Polyphaga</taxon>
        <taxon>Cucujiformia</taxon>
        <taxon>Curculionidae</taxon>
        <taxon>Scolytinae</taxon>
        <taxon>Hypothenemus</taxon>
    </lineage>
</organism>
<proteinExistence type="predicted"/>
<sequence>MDNTIFLEIEDLIQFKQPLCSNPTSSGTIPPTSGAIPLTLSTEGTPSKIDFKWSVNHTKFLLDLYAKYKDDVGTFKIRNAKALWEKIANELRLLQINVNSNHCLNRWRVVERSFKKFTDNQSKTGRGRRFFEYKEEMEAIFKNKVNLRPEYLLGVERNSETVEPQIEDEEPRNENVAKNQTESKENVRTNLRKNIRVNVTKQLGKERRLTTAEKLRKDKKEYYINKLDIEREKLEEIKRRNNIISHFFSNTSTYSVLEVVSKKK</sequence>
<feature type="domain" description="Myb/SANT-like DNA-binding" evidence="3">
    <location>
        <begin position="52"/>
        <end position="138"/>
    </location>
</feature>
<comment type="caution">
    <text evidence="4">The sequence shown here is derived from an EMBL/GenBank/DDBJ whole genome shotgun (WGS) entry which is preliminary data.</text>
</comment>
<name>A0ABD1EDH5_HYPHA</name>
<dbReference type="Pfam" id="PF13837">
    <property type="entry name" value="Myb_DNA-bind_4"/>
    <property type="match status" value="1"/>
</dbReference>